<keyword evidence="1" id="KW-0732">Signal</keyword>
<dbReference type="PANTHER" id="PTHR35128">
    <property type="entry name" value="SECRETION-REGULATING GUANINE NUCLEOTIDE EXCHANGE FACTOR"/>
    <property type="match status" value="1"/>
</dbReference>
<proteinExistence type="predicted"/>
<dbReference type="PANTHER" id="PTHR35128:SF1">
    <property type="entry name" value="SECRETION-REGULATING GUANINE NUCLEOTIDE EXCHANGE FACTOR"/>
    <property type="match status" value="1"/>
</dbReference>
<feature type="signal peptide" evidence="1">
    <location>
        <begin position="1"/>
        <end position="19"/>
    </location>
</feature>
<evidence type="ECO:0008006" key="4">
    <source>
        <dbReference type="Google" id="ProtNLM"/>
    </source>
</evidence>
<dbReference type="Gene3D" id="3.40.50.1820">
    <property type="entry name" value="alpha/beta hydrolase"/>
    <property type="match status" value="1"/>
</dbReference>
<accession>A0AAW1SY06</accession>
<evidence type="ECO:0000313" key="2">
    <source>
        <dbReference type="EMBL" id="KAK9862120.1"/>
    </source>
</evidence>
<gene>
    <name evidence="2" type="ORF">WJX84_001804</name>
</gene>
<dbReference type="SUPFAM" id="SSF53474">
    <property type="entry name" value="alpha/beta-Hydrolases"/>
    <property type="match status" value="1"/>
</dbReference>
<reference evidence="2 3" key="1">
    <citation type="journal article" date="2024" name="Nat. Commun.">
        <title>Phylogenomics reveals the evolutionary origins of lichenization in chlorophyte algae.</title>
        <authorList>
            <person name="Puginier C."/>
            <person name="Libourel C."/>
            <person name="Otte J."/>
            <person name="Skaloud P."/>
            <person name="Haon M."/>
            <person name="Grisel S."/>
            <person name="Petersen M."/>
            <person name="Berrin J.G."/>
            <person name="Delaux P.M."/>
            <person name="Dal Grande F."/>
            <person name="Keller J."/>
        </authorList>
    </citation>
    <scope>NUCLEOTIDE SEQUENCE [LARGE SCALE GENOMIC DNA]</scope>
    <source>
        <strain evidence="2 3">SAG 2523</strain>
    </source>
</reference>
<feature type="chain" id="PRO_5043385309" description="Esterase" evidence="1">
    <location>
        <begin position="20"/>
        <end position="335"/>
    </location>
</feature>
<dbReference type="EMBL" id="JALJOV010000652">
    <property type="protein sequence ID" value="KAK9862120.1"/>
    <property type="molecule type" value="Genomic_DNA"/>
</dbReference>
<protein>
    <recommendedName>
        <fullName evidence="4">Esterase</fullName>
    </recommendedName>
</protein>
<sequence length="335" mass="36482">MNFSILSFYILACLTLVASSIDSSSTSTYTALHQEVLGTEVVHAAVAKPAGVLLLFHGCQHSAIDWWPVQSSCQACIGLPEEVRITRAAAAHNLVAVALSSKDRLAHRCWDATWPVDQSSEIQQVGKVVQQLVKKEGWTKLPLYALGVSSGGALALLLASYMPLQGVCSQVMAIPPAWLDLQNQAKREWPHPPTIFMHMSENDPMTAAGVAQDLKALLAAGVRAAEIKVLPQPVTKGFLSGRIDNLDARTAAEIVEALKAEGMLNPAGFLLQDPRQTSKRWHKILREAVPVTQQMNLNHDESPIHEELNIAWAGHECISDEIADVFKFFHHKAGG</sequence>
<name>A0AAW1SY06_9CHLO</name>
<dbReference type="InterPro" id="IPR029058">
    <property type="entry name" value="AB_hydrolase_fold"/>
</dbReference>
<evidence type="ECO:0000313" key="3">
    <source>
        <dbReference type="Proteomes" id="UP001485043"/>
    </source>
</evidence>
<dbReference type="AlphaFoldDB" id="A0AAW1SY06"/>
<evidence type="ECO:0000256" key="1">
    <source>
        <dbReference type="SAM" id="SignalP"/>
    </source>
</evidence>
<organism evidence="2 3">
    <name type="scientific">Apatococcus fuscideae</name>
    <dbReference type="NCBI Taxonomy" id="2026836"/>
    <lineage>
        <taxon>Eukaryota</taxon>
        <taxon>Viridiplantae</taxon>
        <taxon>Chlorophyta</taxon>
        <taxon>core chlorophytes</taxon>
        <taxon>Trebouxiophyceae</taxon>
        <taxon>Chlorellales</taxon>
        <taxon>Chlorellaceae</taxon>
        <taxon>Apatococcus</taxon>
    </lineage>
</organism>
<comment type="caution">
    <text evidence="2">The sequence shown here is derived from an EMBL/GenBank/DDBJ whole genome shotgun (WGS) entry which is preliminary data.</text>
</comment>
<keyword evidence="3" id="KW-1185">Reference proteome</keyword>
<dbReference type="Proteomes" id="UP001485043">
    <property type="component" value="Unassembled WGS sequence"/>
</dbReference>